<organism evidence="2 3">
    <name type="scientific">Colletotrichum orbiculare (strain 104-T / ATCC 96160 / CBS 514.97 / LARS 414 / MAFF 240422)</name>
    <name type="common">Cucumber anthracnose fungus</name>
    <name type="synonym">Colletotrichum lagenarium</name>
    <dbReference type="NCBI Taxonomy" id="1213857"/>
    <lineage>
        <taxon>Eukaryota</taxon>
        <taxon>Fungi</taxon>
        <taxon>Dikarya</taxon>
        <taxon>Ascomycota</taxon>
        <taxon>Pezizomycotina</taxon>
        <taxon>Sordariomycetes</taxon>
        <taxon>Hypocreomycetidae</taxon>
        <taxon>Glomerellales</taxon>
        <taxon>Glomerellaceae</taxon>
        <taxon>Colletotrichum</taxon>
        <taxon>Colletotrichum orbiculare species complex</taxon>
    </lineage>
</organism>
<evidence type="ECO:0008006" key="4">
    <source>
        <dbReference type="Google" id="ProtNLM"/>
    </source>
</evidence>
<reference evidence="3" key="1">
    <citation type="journal article" date="2013" name="New Phytol.">
        <title>Comparative genomic and transcriptomic analyses reveal the hemibiotrophic stage shift of Colletotrichum fungi.</title>
        <authorList>
            <person name="Gan P."/>
            <person name="Ikeda K."/>
            <person name="Irieda H."/>
            <person name="Narusaka M."/>
            <person name="O'Connell R.J."/>
            <person name="Narusaka Y."/>
            <person name="Takano Y."/>
            <person name="Kubo Y."/>
            <person name="Shirasu K."/>
        </authorList>
    </citation>
    <scope>NUCLEOTIDE SEQUENCE [LARGE SCALE GENOMIC DNA]</scope>
    <source>
        <strain evidence="3">104-T / ATCC 96160 / CBS 514.97 / LARS 414 / MAFF 240422</strain>
    </source>
</reference>
<evidence type="ECO:0000313" key="3">
    <source>
        <dbReference type="Proteomes" id="UP000014480"/>
    </source>
</evidence>
<dbReference type="AlphaFoldDB" id="A0A484F963"/>
<accession>A0A484F963</accession>
<feature type="region of interest" description="Disordered" evidence="1">
    <location>
        <begin position="1"/>
        <end position="41"/>
    </location>
</feature>
<dbReference type="EMBL" id="AMCV02000058">
    <property type="protein sequence ID" value="TDZ14091.1"/>
    <property type="molecule type" value="Genomic_DNA"/>
</dbReference>
<name>A0A484F963_COLOR</name>
<proteinExistence type="predicted"/>
<dbReference type="OrthoDB" id="5345494at2759"/>
<keyword evidence="3" id="KW-1185">Reference proteome</keyword>
<reference evidence="3" key="2">
    <citation type="journal article" date="2019" name="Mol. Plant Microbe Interact.">
        <title>Genome sequence resources for four phytopathogenic fungi from the Colletotrichum orbiculare species complex.</title>
        <authorList>
            <person name="Gan P."/>
            <person name="Tsushima A."/>
            <person name="Narusaka M."/>
            <person name="Narusaka Y."/>
            <person name="Takano Y."/>
            <person name="Kubo Y."/>
            <person name="Shirasu K."/>
        </authorList>
    </citation>
    <scope>GENOME REANNOTATION</scope>
    <source>
        <strain evidence="3">104-T / ATCC 96160 / CBS 514.97 / LARS 414 / MAFF 240422</strain>
    </source>
</reference>
<protein>
    <recommendedName>
        <fullName evidence="4">Ubiquitin fusion degradation protein</fullName>
    </recommendedName>
</protein>
<dbReference type="STRING" id="1213857.A0A484F963"/>
<evidence type="ECO:0000313" key="2">
    <source>
        <dbReference type="EMBL" id="TDZ14091.1"/>
    </source>
</evidence>
<evidence type="ECO:0000256" key="1">
    <source>
        <dbReference type="SAM" id="MobiDB-lite"/>
    </source>
</evidence>
<comment type="caution">
    <text evidence="2">The sequence shown here is derived from an EMBL/GenBank/DDBJ whole genome shotgun (WGS) entry which is preliminary data.</text>
</comment>
<sequence length="547" mass="60615">MFLLLSNQPARPRDYDRPSERPRFDQLGLTPSHYSTSPPVRSPQALEVYGRRIPIFTSSPPILHLACVRRNMLQDVHDANTLYEIPAIDLLTLLCNPLILSHTAPHLSAHDRLSLSTTSRSFRDLITHTSGVFRHLDLTRVRTAQFDVDGIDRGGQVWRNVQLDENLTEDDFYSGPLRGIFSNLRRRDILQDVQTLILDGLSVTSELCNEIILDPSYSVRILSVRGVKNLNERKLCRTLQYACRPSRPEGTPRLKGLYVFGARDTPLPSATPTTASQTVFHAAHISSGWNAKSQQALTSSLRSEEDEWYQKKGRIVARQLPEEWASTLVDCAGIIAFDALPCTGPHHINSPAYGKVKISSSSRQWAVATVALGGCAGCGTAPEGMSVHKDTPASQRPLLCPPPLLTSSVKAATTPSPTVGSSNSPSFVARCLDCLRERYCAGCHKWWCEECYQTPSAVVELADTDVIIVDAEGGAWVQHQEQQSQPKIKARITKSCWECGSSCHDCVERTQRLCRGCCGGYCLVHNEGSTSTFCDWCSSRGRFLRHL</sequence>
<feature type="compositionally biased region" description="Basic and acidic residues" evidence="1">
    <location>
        <begin position="11"/>
        <end position="24"/>
    </location>
</feature>
<gene>
    <name evidence="2" type="ORF">Cob_v012965</name>
</gene>
<dbReference type="Proteomes" id="UP000014480">
    <property type="component" value="Unassembled WGS sequence"/>
</dbReference>